<dbReference type="EMBL" id="FOXU01000004">
    <property type="protein sequence ID" value="SFQ51765.1"/>
    <property type="molecule type" value="Genomic_DNA"/>
</dbReference>
<dbReference type="Pfam" id="PF18058">
    <property type="entry name" value="SbsC_C"/>
    <property type="match status" value="1"/>
</dbReference>
<reference evidence="4" key="1">
    <citation type="submission" date="2016-10" db="EMBL/GenBank/DDBJ databases">
        <authorList>
            <person name="Varghese N."/>
            <person name="Submissions S."/>
        </authorList>
    </citation>
    <scope>NUCLEOTIDE SEQUENCE [LARGE SCALE GENOMIC DNA]</scope>
    <source>
        <strain evidence="4">DSM 11706</strain>
    </source>
</reference>
<name>A0A1I5Z5Z5_9BACI</name>
<feature type="signal peptide" evidence="1">
    <location>
        <begin position="1"/>
        <end position="28"/>
    </location>
</feature>
<feature type="domain" description="SbsC C-terminal" evidence="2">
    <location>
        <begin position="60"/>
        <end position="184"/>
    </location>
</feature>
<evidence type="ECO:0000259" key="2">
    <source>
        <dbReference type="Pfam" id="PF18058"/>
    </source>
</evidence>
<dbReference type="OrthoDB" id="2742972at2"/>
<evidence type="ECO:0000313" key="3">
    <source>
        <dbReference type="EMBL" id="SFQ51765.1"/>
    </source>
</evidence>
<dbReference type="RefSeq" id="WP_093537154.1">
    <property type="nucleotide sequence ID" value="NZ_FOXU01000004.1"/>
</dbReference>
<dbReference type="Gene3D" id="1.20.58.780">
    <property type="match status" value="1"/>
</dbReference>
<sequence>MKKRFIKQTAVLALFTATILSTTTVAFGASSSVDQSVNKLKTELSKATTHYVYPALDGDLASSNELYSALNSAKKNYQLTRKAVVSSSKSAASKKVTLAEIDALYNEKVSGGLVPYIDAYNYAIKYLEPIMNDIQVAKANNDFATVEKKYHELSYQLKGRTTILYRFSGKAARDLLLKEYKEPANEIRDELMVPVTIHMKNVEITDLLTNDKKEQAKLVLAEVEALLPRLPDASKNSFVAALLEEVTSMKEQVTDTTLSPQHVLDSKVKSLVAILNTTQSDKATAMMTASNSITVTINKDVDPLDYTSYLGKGFYSSFINILGVTAIDGNHPLSTQGVNTLLASVPAGSQTLADLKGHTLSLPITVNNGTALTVEFKIIFK</sequence>
<protein>
    <recommendedName>
        <fullName evidence="2">SbsC C-terminal domain-containing protein</fullName>
    </recommendedName>
</protein>
<organism evidence="3 4">
    <name type="scientific">Psychrobacillus psychrotolerans</name>
    <dbReference type="NCBI Taxonomy" id="126156"/>
    <lineage>
        <taxon>Bacteria</taxon>
        <taxon>Bacillati</taxon>
        <taxon>Bacillota</taxon>
        <taxon>Bacilli</taxon>
        <taxon>Bacillales</taxon>
        <taxon>Bacillaceae</taxon>
        <taxon>Psychrobacillus</taxon>
    </lineage>
</organism>
<dbReference type="InterPro" id="IPR041378">
    <property type="entry name" value="S-layer_SbsC_C"/>
</dbReference>
<evidence type="ECO:0000313" key="4">
    <source>
        <dbReference type="Proteomes" id="UP000198734"/>
    </source>
</evidence>
<keyword evidence="1" id="KW-0732">Signal</keyword>
<dbReference type="STRING" id="126156.SAMN05421670_2419"/>
<feature type="chain" id="PRO_5011595924" description="SbsC C-terminal domain-containing protein" evidence="1">
    <location>
        <begin position="29"/>
        <end position="381"/>
    </location>
</feature>
<proteinExistence type="predicted"/>
<dbReference type="Gene3D" id="1.20.58.790">
    <property type="match status" value="1"/>
</dbReference>
<dbReference type="AlphaFoldDB" id="A0A1I5Z5Z5"/>
<keyword evidence="4" id="KW-1185">Reference proteome</keyword>
<accession>A0A1I5Z5Z5</accession>
<gene>
    <name evidence="3" type="ORF">SAMN05421670_2419</name>
</gene>
<evidence type="ECO:0000256" key="1">
    <source>
        <dbReference type="SAM" id="SignalP"/>
    </source>
</evidence>
<dbReference type="Proteomes" id="UP000198734">
    <property type="component" value="Unassembled WGS sequence"/>
</dbReference>